<gene>
    <name evidence="2" type="ORF">GCM10009750_01820</name>
</gene>
<protein>
    <submittedName>
        <fullName evidence="2">Uncharacterized protein</fullName>
    </submittedName>
</protein>
<feature type="compositionally biased region" description="Basic and acidic residues" evidence="1">
    <location>
        <begin position="32"/>
        <end position="46"/>
    </location>
</feature>
<proteinExistence type="predicted"/>
<dbReference type="EMBL" id="BAAANK010000001">
    <property type="protein sequence ID" value="GAA1822974.1"/>
    <property type="molecule type" value="Genomic_DNA"/>
</dbReference>
<sequence>MGAGATRVRHRGAAGGGPRGLIEGCRSGASRAESRSRDGVPIERDSCIGSGPARPDCGDLFRADSHRSGVGAIVEASVVIALEAARRDDPRSDRPHPPIASALRKDPAAR</sequence>
<dbReference type="Proteomes" id="UP001501746">
    <property type="component" value="Unassembled WGS sequence"/>
</dbReference>
<name>A0ABN2MF99_9MICO</name>
<evidence type="ECO:0000256" key="1">
    <source>
        <dbReference type="SAM" id="MobiDB-lite"/>
    </source>
</evidence>
<accession>A0ABN2MF99</accession>
<reference evidence="2 3" key="1">
    <citation type="journal article" date="2019" name="Int. J. Syst. Evol. Microbiol.">
        <title>The Global Catalogue of Microorganisms (GCM) 10K type strain sequencing project: providing services to taxonomists for standard genome sequencing and annotation.</title>
        <authorList>
            <consortium name="The Broad Institute Genomics Platform"/>
            <consortium name="The Broad Institute Genome Sequencing Center for Infectious Disease"/>
            <person name="Wu L."/>
            <person name="Ma J."/>
        </authorList>
    </citation>
    <scope>NUCLEOTIDE SEQUENCE [LARGE SCALE GENOMIC DNA]</scope>
    <source>
        <strain evidence="2 3">JCM 14323</strain>
    </source>
</reference>
<evidence type="ECO:0000313" key="2">
    <source>
        <dbReference type="EMBL" id="GAA1822974.1"/>
    </source>
</evidence>
<evidence type="ECO:0000313" key="3">
    <source>
        <dbReference type="Proteomes" id="UP001501746"/>
    </source>
</evidence>
<keyword evidence="3" id="KW-1185">Reference proteome</keyword>
<feature type="region of interest" description="Disordered" evidence="1">
    <location>
        <begin position="84"/>
        <end position="110"/>
    </location>
</feature>
<organism evidence="2 3">
    <name type="scientific">Agromyces salentinus</name>
    <dbReference type="NCBI Taxonomy" id="269421"/>
    <lineage>
        <taxon>Bacteria</taxon>
        <taxon>Bacillati</taxon>
        <taxon>Actinomycetota</taxon>
        <taxon>Actinomycetes</taxon>
        <taxon>Micrococcales</taxon>
        <taxon>Microbacteriaceae</taxon>
        <taxon>Agromyces</taxon>
    </lineage>
</organism>
<feature type="compositionally biased region" description="Basic and acidic residues" evidence="1">
    <location>
        <begin position="84"/>
        <end position="96"/>
    </location>
</feature>
<feature type="region of interest" description="Disordered" evidence="1">
    <location>
        <begin position="1"/>
        <end position="53"/>
    </location>
</feature>
<comment type="caution">
    <text evidence="2">The sequence shown here is derived from an EMBL/GenBank/DDBJ whole genome shotgun (WGS) entry which is preliminary data.</text>
</comment>